<protein>
    <submittedName>
        <fullName evidence="2">Uncharacterized protein</fullName>
    </submittedName>
</protein>
<dbReference type="InParanoid" id="A0A0C3F3I9"/>
<proteinExistence type="predicted"/>
<dbReference type="EMBL" id="KN833060">
    <property type="protein sequence ID" value="KIM74511.1"/>
    <property type="molecule type" value="Genomic_DNA"/>
</dbReference>
<reference evidence="3" key="2">
    <citation type="submission" date="2015-01" db="EMBL/GenBank/DDBJ databases">
        <title>Evolutionary Origins and Diversification of the Mycorrhizal Mutualists.</title>
        <authorList>
            <consortium name="DOE Joint Genome Institute"/>
            <consortium name="Mycorrhizal Genomics Consortium"/>
            <person name="Kohler A."/>
            <person name="Kuo A."/>
            <person name="Nagy L.G."/>
            <person name="Floudas D."/>
            <person name="Copeland A."/>
            <person name="Barry K.W."/>
            <person name="Cichocki N."/>
            <person name="Veneault-Fourrey C."/>
            <person name="LaButti K."/>
            <person name="Lindquist E.A."/>
            <person name="Lipzen A."/>
            <person name="Lundell T."/>
            <person name="Morin E."/>
            <person name="Murat C."/>
            <person name="Riley R."/>
            <person name="Ohm R."/>
            <person name="Sun H."/>
            <person name="Tunlid A."/>
            <person name="Henrissat B."/>
            <person name="Grigoriev I.V."/>
            <person name="Hibbett D.S."/>
            <person name="Martin F."/>
        </authorList>
    </citation>
    <scope>NUCLEOTIDE SEQUENCE [LARGE SCALE GENOMIC DNA]</scope>
    <source>
        <strain evidence="3">F 1598</strain>
    </source>
</reference>
<feature type="compositionally biased region" description="Acidic residues" evidence="1">
    <location>
        <begin position="290"/>
        <end position="308"/>
    </location>
</feature>
<evidence type="ECO:0000256" key="1">
    <source>
        <dbReference type="SAM" id="MobiDB-lite"/>
    </source>
</evidence>
<feature type="region of interest" description="Disordered" evidence="1">
    <location>
        <begin position="269"/>
        <end position="308"/>
    </location>
</feature>
<reference evidence="2 3" key="1">
    <citation type="submission" date="2014-04" db="EMBL/GenBank/DDBJ databases">
        <authorList>
            <consortium name="DOE Joint Genome Institute"/>
            <person name="Kuo A."/>
            <person name="Tarkka M."/>
            <person name="Buscot F."/>
            <person name="Kohler A."/>
            <person name="Nagy L.G."/>
            <person name="Floudas D."/>
            <person name="Copeland A."/>
            <person name="Barry K.W."/>
            <person name="Cichocki N."/>
            <person name="Veneault-Fourrey C."/>
            <person name="LaButti K."/>
            <person name="Lindquist E.A."/>
            <person name="Lipzen A."/>
            <person name="Lundell T."/>
            <person name="Morin E."/>
            <person name="Murat C."/>
            <person name="Sun H."/>
            <person name="Tunlid A."/>
            <person name="Henrissat B."/>
            <person name="Grigoriev I.V."/>
            <person name="Hibbett D.S."/>
            <person name="Martin F."/>
            <person name="Nordberg H.P."/>
            <person name="Cantor M.N."/>
            <person name="Hua S.X."/>
        </authorList>
    </citation>
    <scope>NUCLEOTIDE SEQUENCE [LARGE SCALE GENOMIC DNA]</scope>
    <source>
        <strain evidence="2 3">F 1598</strain>
    </source>
</reference>
<keyword evidence="3" id="KW-1185">Reference proteome</keyword>
<dbReference type="OrthoDB" id="3269232at2759"/>
<gene>
    <name evidence="2" type="ORF">PILCRDRAFT_14402</name>
</gene>
<feature type="compositionally biased region" description="Low complexity" evidence="1">
    <location>
        <begin position="62"/>
        <end position="82"/>
    </location>
</feature>
<dbReference type="Proteomes" id="UP000054166">
    <property type="component" value="Unassembled WGS sequence"/>
</dbReference>
<evidence type="ECO:0000313" key="3">
    <source>
        <dbReference type="Proteomes" id="UP000054166"/>
    </source>
</evidence>
<sequence length="308" mass="34148">MNPDTIHAAFQKTGIWPLDPNVITEVMMAPSKEMSHEGYLPIEPASPVKAVAKLLRELSVCNPDNGNNGNNAPNEPSNNPEDVPLPAETALLMRLAVSTTLQQLTTTRLAYLISPSLPLSTSHLQHNTANPTANKNLLLNTLCAKEQLAKTIQRQVLELQVANVLNEMYCRMLQGQLAHYEKKKNIPKGMGKLVGNGLPRLLSGDEFYEQVVEFTDKQKRTEREKAERNEAREGRAEAIKEWHKEEKTTWEAAKKVAIVQKKRFGVPAPKLVKCPGPYPKPAQGVPLGESENEGEEGTEDEDSSDNDE</sequence>
<organism evidence="2 3">
    <name type="scientific">Piloderma croceum (strain F 1598)</name>
    <dbReference type="NCBI Taxonomy" id="765440"/>
    <lineage>
        <taxon>Eukaryota</taxon>
        <taxon>Fungi</taxon>
        <taxon>Dikarya</taxon>
        <taxon>Basidiomycota</taxon>
        <taxon>Agaricomycotina</taxon>
        <taxon>Agaricomycetes</taxon>
        <taxon>Agaricomycetidae</taxon>
        <taxon>Atheliales</taxon>
        <taxon>Atheliaceae</taxon>
        <taxon>Piloderma</taxon>
    </lineage>
</organism>
<evidence type="ECO:0000313" key="2">
    <source>
        <dbReference type="EMBL" id="KIM74511.1"/>
    </source>
</evidence>
<dbReference type="HOGENOM" id="CLU_061607_0_0_1"/>
<accession>A0A0C3F3I9</accession>
<dbReference type="AlphaFoldDB" id="A0A0C3F3I9"/>
<feature type="region of interest" description="Disordered" evidence="1">
    <location>
        <begin position="61"/>
        <end position="84"/>
    </location>
</feature>
<name>A0A0C3F3I9_PILCF</name>